<dbReference type="AlphaFoldDB" id="A0AAD5N3G4"/>
<accession>A0AAD5N3G4</accession>
<feature type="compositionally biased region" description="Polar residues" evidence="1">
    <location>
        <begin position="25"/>
        <end position="49"/>
    </location>
</feature>
<sequence length="151" mass="17066">MISLVDYGSDSGDEADELPTEVKPSVSTASTKATLDFSSTNGDQESNFESYDVLEGSSPFSLPSVVESTTSASNFSIEADLEEIVKPKDWEIRLGEKERRRRDKKAKKKAKKLKRKEREGSSVEVVPNEQKRIHKGYRFRVHYLFVASWCV</sequence>
<proteinExistence type="predicted"/>
<dbReference type="Proteomes" id="UP001196413">
    <property type="component" value="Unassembled WGS sequence"/>
</dbReference>
<dbReference type="EMBL" id="JAHQIW010004202">
    <property type="protein sequence ID" value="KAJ1361431.1"/>
    <property type="molecule type" value="Genomic_DNA"/>
</dbReference>
<comment type="caution">
    <text evidence="2">The sequence shown here is derived from an EMBL/GenBank/DDBJ whole genome shotgun (WGS) entry which is preliminary data.</text>
</comment>
<protein>
    <submittedName>
        <fullName evidence="2">Uncharacterized protein</fullName>
    </submittedName>
</protein>
<evidence type="ECO:0000313" key="2">
    <source>
        <dbReference type="EMBL" id="KAJ1361431.1"/>
    </source>
</evidence>
<name>A0AAD5N3G4_PARTN</name>
<feature type="region of interest" description="Disordered" evidence="1">
    <location>
        <begin position="98"/>
        <end position="127"/>
    </location>
</feature>
<reference evidence="2" key="1">
    <citation type="submission" date="2021-06" db="EMBL/GenBank/DDBJ databases">
        <title>Parelaphostrongylus tenuis whole genome reference sequence.</title>
        <authorList>
            <person name="Garwood T.J."/>
            <person name="Larsen P.A."/>
            <person name="Fountain-Jones N.M."/>
            <person name="Garbe J.R."/>
            <person name="Macchietto M.G."/>
            <person name="Kania S.A."/>
            <person name="Gerhold R.W."/>
            <person name="Richards J.E."/>
            <person name="Wolf T.M."/>
        </authorList>
    </citation>
    <scope>NUCLEOTIDE SEQUENCE</scope>
    <source>
        <strain evidence="2">MNPRO001-30</strain>
        <tissue evidence="2">Meninges</tissue>
    </source>
</reference>
<feature type="compositionally biased region" description="Basic residues" evidence="1">
    <location>
        <begin position="99"/>
        <end position="115"/>
    </location>
</feature>
<evidence type="ECO:0000313" key="3">
    <source>
        <dbReference type="Proteomes" id="UP001196413"/>
    </source>
</evidence>
<keyword evidence="3" id="KW-1185">Reference proteome</keyword>
<feature type="region of interest" description="Disordered" evidence="1">
    <location>
        <begin position="1"/>
        <end position="50"/>
    </location>
</feature>
<gene>
    <name evidence="2" type="ORF">KIN20_020677</name>
</gene>
<evidence type="ECO:0000256" key="1">
    <source>
        <dbReference type="SAM" id="MobiDB-lite"/>
    </source>
</evidence>
<organism evidence="2 3">
    <name type="scientific">Parelaphostrongylus tenuis</name>
    <name type="common">Meningeal worm</name>
    <dbReference type="NCBI Taxonomy" id="148309"/>
    <lineage>
        <taxon>Eukaryota</taxon>
        <taxon>Metazoa</taxon>
        <taxon>Ecdysozoa</taxon>
        <taxon>Nematoda</taxon>
        <taxon>Chromadorea</taxon>
        <taxon>Rhabditida</taxon>
        <taxon>Rhabditina</taxon>
        <taxon>Rhabditomorpha</taxon>
        <taxon>Strongyloidea</taxon>
        <taxon>Metastrongylidae</taxon>
        <taxon>Parelaphostrongylus</taxon>
    </lineage>
</organism>